<feature type="transmembrane region" description="Helical" evidence="8">
    <location>
        <begin position="129"/>
        <end position="151"/>
    </location>
</feature>
<evidence type="ECO:0000313" key="11">
    <source>
        <dbReference type="Proteomes" id="UP000653797"/>
    </source>
</evidence>
<dbReference type="EMBL" id="JACXAA010000011">
    <property type="protein sequence ID" value="MBD2756124.1"/>
    <property type="molecule type" value="Genomic_DNA"/>
</dbReference>
<protein>
    <recommendedName>
        <fullName evidence="2">histidine kinase</fullName>
        <ecNumber evidence="2">2.7.13.3</ecNumber>
    </recommendedName>
</protein>
<keyword evidence="4" id="KW-0808">Transferase</keyword>
<feature type="domain" description="Histidine kinase" evidence="9">
    <location>
        <begin position="218"/>
        <end position="421"/>
    </location>
</feature>
<gene>
    <name evidence="10" type="ORF">IC230_24720</name>
</gene>
<comment type="caution">
    <text evidence="10">The sequence shown here is derived from an EMBL/GenBank/DDBJ whole genome shotgun (WGS) entry which is preliminary data.</text>
</comment>
<name>A0A927B5N7_9BACT</name>
<evidence type="ECO:0000256" key="8">
    <source>
        <dbReference type="SAM" id="Phobius"/>
    </source>
</evidence>
<evidence type="ECO:0000256" key="1">
    <source>
        <dbReference type="ARBA" id="ARBA00000085"/>
    </source>
</evidence>
<evidence type="ECO:0000256" key="3">
    <source>
        <dbReference type="ARBA" id="ARBA00022553"/>
    </source>
</evidence>
<dbReference type="EC" id="2.7.13.3" evidence="2"/>
<dbReference type="AlphaFoldDB" id="A0A927B5N7"/>
<dbReference type="Pfam" id="PF02518">
    <property type="entry name" value="HATPase_c"/>
    <property type="match status" value="1"/>
</dbReference>
<evidence type="ECO:0000256" key="5">
    <source>
        <dbReference type="ARBA" id="ARBA00022692"/>
    </source>
</evidence>
<feature type="transmembrane region" description="Helical" evidence="8">
    <location>
        <begin position="12"/>
        <end position="30"/>
    </location>
</feature>
<dbReference type="Gene3D" id="3.30.565.10">
    <property type="entry name" value="Histidine kinase-like ATPase, C-terminal domain"/>
    <property type="match status" value="1"/>
</dbReference>
<dbReference type="SUPFAM" id="SSF55874">
    <property type="entry name" value="ATPase domain of HSP90 chaperone/DNA topoisomerase II/histidine kinase"/>
    <property type="match status" value="1"/>
</dbReference>
<dbReference type="CDD" id="cd00082">
    <property type="entry name" value="HisKA"/>
    <property type="match status" value="1"/>
</dbReference>
<evidence type="ECO:0000256" key="2">
    <source>
        <dbReference type="ARBA" id="ARBA00012438"/>
    </source>
</evidence>
<dbReference type="Pfam" id="PF00512">
    <property type="entry name" value="HisKA"/>
    <property type="match status" value="1"/>
</dbReference>
<dbReference type="PROSITE" id="PS50109">
    <property type="entry name" value="HIS_KIN"/>
    <property type="match status" value="1"/>
</dbReference>
<accession>A0A927B5N7</accession>
<proteinExistence type="predicted"/>
<dbReference type="RefSeq" id="WP_191041754.1">
    <property type="nucleotide sequence ID" value="NZ_JACXAA010000011.1"/>
</dbReference>
<dbReference type="SMART" id="SM00387">
    <property type="entry name" value="HATPase_c"/>
    <property type="match status" value="1"/>
</dbReference>
<dbReference type="Proteomes" id="UP000653797">
    <property type="component" value="Unassembled WGS sequence"/>
</dbReference>
<evidence type="ECO:0000313" key="10">
    <source>
        <dbReference type="EMBL" id="MBD2756124.1"/>
    </source>
</evidence>
<dbReference type="CDD" id="cd00075">
    <property type="entry name" value="HATPase"/>
    <property type="match status" value="1"/>
</dbReference>
<evidence type="ECO:0000256" key="4">
    <source>
        <dbReference type="ARBA" id="ARBA00022679"/>
    </source>
</evidence>
<sequence>MKLIHKTTRYLLLVTLPIALAGTFLLDYLIHQTIHNEVDELLISELKQVKENLDRHPPDARGLLNWDHNLQITYATKSRTQSPVFTDTTLVDSIENKVVPVRMLRATHAVGSHYYAIRLHQPYLEFNEIAHILSIGIVICFVALVALLLLIETLIFRRILQPFYVIIQQLKKYRIDQSESLTFPTSDVDEFTLLSQSLDEMTQRAAHQYSQQKQFTDNASHELQTPLSILSFDLDLLQQSDRLSEADLQRIQRSQKTIKRLSSMNQALLLLTKIDNHQFIRSEPISISELINKLIDNYGDYAANKGITLERLIKEGPTISMNRQLAFILFSNLIKNAIRHGRPNSSILVQISTNSFSITNEGEPLPFSKEELFHRFVRNQALPHSTGLGLAIVKEIANQYGMSVQYTYASLIRRHIFEVTF</sequence>
<keyword evidence="6 10" id="KW-0418">Kinase</keyword>
<keyword evidence="7 8" id="KW-1133">Transmembrane helix</keyword>
<dbReference type="InterPro" id="IPR050428">
    <property type="entry name" value="TCS_sensor_his_kinase"/>
</dbReference>
<dbReference type="GO" id="GO:0005886">
    <property type="term" value="C:plasma membrane"/>
    <property type="evidence" value="ECO:0007669"/>
    <property type="project" value="TreeGrafter"/>
</dbReference>
<keyword evidence="11" id="KW-1185">Reference proteome</keyword>
<dbReference type="Gene3D" id="1.10.287.130">
    <property type="match status" value="1"/>
</dbReference>
<keyword evidence="3" id="KW-0597">Phosphoprotein</keyword>
<dbReference type="InterPro" id="IPR036890">
    <property type="entry name" value="HATPase_C_sf"/>
</dbReference>
<evidence type="ECO:0000256" key="7">
    <source>
        <dbReference type="ARBA" id="ARBA00022989"/>
    </source>
</evidence>
<dbReference type="InterPro" id="IPR003594">
    <property type="entry name" value="HATPase_dom"/>
</dbReference>
<reference evidence="10" key="1">
    <citation type="submission" date="2020-09" db="EMBL/GenBank/DDBJ databases">
        <authorList>
            <person name="Kim M.K."/>
        </authorList>
    </citation>
    <scope>NUCLEOTIDE SEQUENCE</scope>
    <source>
        <strain evidence="10">BT704</strain>
    </source>
</reference>
<dbReference type="PANTHER" id="PTHR45436:SF5">
    <property type="entry name" value="SENSOR HISTIDINE KINASE TRCS"/>
    <property type="match status" value="1"/>
</dbReference>
<organism evidence="10 11">
    <name type="scientific">Spirosoma validum</name>
    <dbReference type="NCBI Taxonomy" id="2771355"/>
    <lineage>
        <taxon>Bacteria</taxon>
        <taxon>Pseudomonadati</taxon>
        <taxon>Bacteroidota</taxon>
        <taxon>Cytophagia</taxon>
        <taxon>Cytophagales</taxon>
        <taxon>Cytophagaceae</taxon>
        <taxon>Spirosoma</taxon>
    </lineage>
</organism>
<dbReference type="SMART" id="SM00388">
    <property type="entry name" value="HisKA"/>
    <property type="match status" value="1"/>
</dbReference>
<dbReference type="InterPro" id="IPR036097">
    <property type="entry name" value="HisK_dim/P_sf"/>
</dbReference>
<comment type="catalytic activity">
    <reaction evidence="1">
        <text>ATP + protein L-histidine = ADP + protein N-phospho-L-histidine.</text>
        <dbReference type="EC" id="2.7.13.3"/>
    </reaction>
</comment>
<dbReference type="PANTHER" id="PTHR45436">
    <property type="entry name" value="SENSOR HISTIDINE KINASE YKOH"/>
    <property type="match status" value="1"/>
</dbReference>
<evidence type="ECO:0000259" key="9">
    <source>
        <dbReference type="PROSITE" id="PS50109"/>
    </source>
</evidence>
<keyword evidence="8" id="KW-0472">Membrane</keyword>
<evidence type="ECO:0000256" key="6">
    <source>
        <dbReference type="ARBA" id="ARBA00022777"/>
    </source>
</evidence>
<dbReference type="GO" id="GO:0000155">
    <property type="term" value="F:phosphorelay sensor kinase activity"/>
    <property type="evidence" value="ECO:0007669"/>
    <property type="project" value="InterPro"/>
</dbReference>
<dbReference type="SUPFAM" id="SSF47384">
    <property type="entry name" value="Homodimeric domain of signal transducing histidine kinase"/>
    <property type="match status" value="1"/>
</dbReference>
<dbReference type="InterPro" id="IPR005467">
    <property type="entry name" value="His_kinase_dom"/>
</dbReference>
<keyword evidence="5 8" id="KW-0812">Transmembrane</keyword>
<dbReference type="InterPro" id="IPR003661">
    <property type="entry name" value="HisK_dim/P_dom"/>
</dbReference>